<organism evidence="1 2">
    <name type="scientific">Streptomyces flavalbus</name>
    <dbReference type="NCBI Taxonomy" id="2665155"/>
    <lineage>
        <taxon>Bacteria</taxon>
        <taxon>Bacillati</taxon>
        <taxon>Actinomycetota</taxon>
        <taxon>Actinomycetes</taxon>
        <taxon>Kitasatosporales</taxon>
        <taxon>Streptomycetaceae</taxon>
        <taxon>Streptomyces</taxon>
    </lineage>
</organism>
<reference evidence="2" key="1">
    <citation type="journal article" date="2019" name="Int. J. Syst. Evol. Microbiol.">
        <title>The Global Catalogue of Microorganisms (GCM) 10K type strain sequencing project: providing services to taxonomists for standard genome sequencing and annotation.</title>
        <authorList>
            <consortium name="The Broad Institute Genomics Platform"/>
            <consortium name="The Broad Institute Genome Sequencing Center for Infectious Disease"/>
            <person name="Wu L."/>
            <person name="Ma J."/>
        </authorList>
    </citation>
    <scope>NUCLEOTIDE SEQUENCE [LARGE SCALE GENOMIC DNA]</scope>
    <source>
        <strain evidence="2">CGMCC 4.7400</strain>
    </source>
</reference>
<evidence type="ECO:0000313" key="2">
    <source>
        <dbReference type="Proteomes" id="UP001597023"/>
    </source>
</evidence>
<comment type="caution">
    <text evidence="1">The sequence shown here is derived from an EMBL/GenBank/DDBJ whole genome shotgun (WGS) entry which is preliminary data.</text>
</comment>
<evidence type="ECO:0000313" key="1">
    <source>
        <dbReference type="EMBL" id="MFD0312824.1"/>
    </source>
</evidence>
<dbReference type="Proteomes" id="UP001597023">
    <property type="component" value="Unassembled WGS sequence"/>
</dbReference>
<dbReference type="EMBL" id="JBHTEB010000001">
    <property type="protein sequence ID" value="MFD0312824.1"/>
    <property type="molecule type" value="Genomic_DNA"/>
</dbReference>
<sequence length="152" mass="15560">MLATLYALTSCGISTTGPVEAGPPAGGVVPKVRLYFVRDGALVVVPRRTVAPVSVAAAVTLLLRGPSRPERAKGITTQLAAHPVRVRTSGERVLIELSPLVGKVTETAVAQVVCTALDAQRVADPGAEPAPVTVTGADHRRLRGSAPTCPAA</sequence>
<gene>
    <name evidence="1" type="ORF">ACFQZ6_00970</name>
</gene>
<evidence type="ECO:0008006" key="3">
    <source>
        <dbReference type="Google" id="ProtNLM"/>
    </source>
</evidence>
<keyword evidence="2" id="KW-1185">Reference proteome</keyword>
<protein>
    <recommendedName>
        <fullName evidence="3">GerMN domain-containing protein</fullName>
    </recommendedName>
</protein>
<proteinExistence type="predicted"/>
<dbReference type="RefSeq" id="WP_381604407.1">
    <property type="nucleotide sequence ID" value="NZ_JBHTEB010000001.1"/>
</dbReference>
<accession>A0ABW2W5K6</accession>
<name>A0ABW2W5K6_9ACTN</name>